<dbReference type="RefSeq" id="WP_074696919.1">
    <property type="nucleotide sequence ID" value="NZ_FNJN01000008.1"/>
</dbReference>
<accession>A0A1H0S3W6</accession>
<evidence type="ECO:0000313" key="3">
    <source>
        <dbReference type="Proteomes" id="UP000186456"/>
    </source>
</evidence>
<proteinExistence type="predicted"/>
<dbReference type="Pfam" id="PF07876">
    <property type="entry name" value="Dabb"/>
    <property type="match status" value="1"/>
</dbReference>
<dbReference type="Proteomes" id="UP000186456">
    <property type="component" value="Unassembled WGS sequence"/>
</dbReference>
<evidence type="ECO:0000313" key="2">
    <source>
        <dbReference type="EMBL" id="SDP36315.1"/>
    </source>
</evidence>
<dbReference type="InterPro" id="IPR011008">
    <property type="entry name" value="Dimeric_a/b-barrel"/>
</dbReference>
<sequence length="105" mass="11696">MFRHVVLFRVRDDVTDPDLSAAIDELRAVGKAPGVTAWTIEMSLDTRKGRIVVEDGSFVDRSAFETWRAGHAHQRVAGRMAGLADWWVGDWETEPGRANVDTETG</sequence>
<gene>
    <name evidence="2" type="ORF">SAMN04487788_3176</name>
</gene>
<feature type="domain" description="Stress-response A/B barrel" evidence="1">
    <location>
        <begin position="2"/>
        <end position="91"/>
    </location>
</feature>
<dbReference type="PROSITE" id="PS51502">
    <property type="entry name" value="S_R_A_B_BARREL"/>
    <property type="match status" value="1"/>
</dbReference>
<reference evidence="2 3" key="1">
    <citation type="submission" date="2016-10" db="EMBL/GenBank/DDBJ databases">
        <authorList>
            <person name="de Groot N.N."/>
        </authorList>
    </citation>
    <scope>NUCLEOTIDE SEQUENCE [LARGE SCALE GENOMIC DNA]</scope>
    <source>
        <strain evidence="2 3">StLB037</strain>
    </source>
</reference>
<dbReference type="AlphaFoldDB" id="A0A1H0S3W6"/>
<organism evidence="2 3">
    <name type="scientific">Microbacterium testaceum (strain StLB037)</name>
    <dbReference type="NCBI Taxonomy" id="979556"/>
    <lineage>
        <taxon>Bacteria</taxon>
        <taxon>Bacillati</taxon>
        <taxon>Actinomycetota</taxon>
        <taxon>Actinomycetes</taxon>
        <taxon>Micrococcales</taxon>
        <taxon>Microbacteriaceae</taxon>
        <taxon>Microbacterium</taxon>
    </lineage>
</organism>
<dbReference type="SMART" id="SM00886">
    <property type="entry name" value="Dabb"/>
    <property type="match status" value="1"/>
</dbReference>
<dbReference type="SUPFAM" id="SSF54909">
    <property type="entry name" value="Dimeric alpha+beta barrel"/>
    <property type="match status" value="1"/>
</dbReference>
<evidence type="ECO:0000259" key="1">
    <source>
        <dbReference type="PROSITE" id="PS51502"/>
    </source>
</evidence>
<dbReference type="EMBL" id="FNJN01000008">
    <property type="protein sequence ID" value="SDP36315.1"/>
    <property type="molecule type" value="Genomic_DNA"/>
</dbReference>
<dbReference type="Gene3D" id="3.30.70.100">
    <property type="match status" value="1"/>
</dbReference>
<name>A0A1H0S3W6_MICTS</name>
<dbReference type="InterPro" id="IPR013097">
    <property type="entry name" value="Dabb"/>
</dbReference>
<protein>
    <submittedName>
        <fullName evidence="2">Stress responsive A/B Barrel Domain</fullName>
    </submittedName>
</protein>